<dbReference type="InterPro" id="IPR011009">
    <property type="entry name" value="Kinase-like_dom_sf"/>
</dbReference>
<feature type="region of interest" description="Disordered" evidence="6">
    <location>
        <begin position="105"/>
        <end position="127"/>
    </location>
</feature>
<evidence type="ECO:0000256" key="5">
    <source>
        <dbReference type="PROSITE-ProRule" id="PRU10141"/>
    </source>
</evidence>
<protein>
    <recommendedName>
        <fullName evidence="8">Protein kinase domain-containing protein</fullName>
    </recommendedName>
</protein>
<organism evidence="10">
    <name type="scientific">Chlorella variabilis</name>
    <name type="common">Green alga</name>
    <dbReference type="NCBI Taxonomy" id="554065"/>
    <lineage>
        <taxon>Eukaryota</taxon>
        <taxon>Viridiplantae</taxon>
        <taxon>Chlorophyta</taxon>
        <taxon>core chlorophytes</taxon>
        <taxon>Trebouxiophyceae</taxon>
        <taxon>Chlorellales</taxon>
        <taxon>Chlorellaceae</taxon>
        <taxon>Chlorella clade</taxon>
        <taxon>Chlorella</taxon>
    </lineage>
</organism>
<dbReference type="InterPro" id="IPR051681">
    <property type="entry name" value="Ser/Thr_Kinases-Pseudokinases"/>
</dbReference>
<keyword evidence="4 5" id="KW-0067">ATP-binding</keyword>
<dbReference type="InterPro" id="IPR000719">
    <property type="entry name" value="Prot_kinase_dom"/>
</dbReference>
<dbReference type="KEGG" id="cvr:CHLNCDRAFT_138200"/>
<accession>E1Z3S8</accession>
<keyword evidence="2 5" id="KW-0547">Nucleotide-binding</keyword>
<feature type="compositionally biased region" description="Polar residues" evidence="6">
    <location>
        <begin position="161"/>
        <end position="173"/>
    </location>
</feature>
<dbReference type="InterPro" id="IPR001245">
    <property type="entry name" value="Ser-Thr/Tyr_kinase_cat_dom"/>
</dbReference>
<dbReference type="InterPro" id="IPR017441">
    <property type="entry name" value="Protein_kinase_ATP_BS"/>
</dbReference>
<feature type="binding site" evidence="5">
    <location>
        <position position="230"/>
    </location>
    <ligand>
        <name>ATP</name>
        <dbReference type="ChEBI" id="CHEBI:30616"/>
    </ligand>
</feature>
<evidence type="ECO:0000256" key="4">
    <source>
        <dbReference type="ARBA" id="ARBA00022840"/>
    </source>
</evidence>
<dbReference type="Proteomes" id="UP000008141">
    <property type="component" value="Unassembled WGS sequence"/>
</dbReference>
<dbReference type="Gene3D" id="3.30.200.20">
    <property type="entry name" value="Phosphorylase Kinase, domain 1"/>
    <property type="match status" value="1"/>
</dbReference>
<evidence type="ECO:0000313" key="9">
    <source>
        <dbReference type="EMBL" id="EFN59227.1"/>
    </source>
</evidence>
<feature type="compositionally biased region" description="Polar residues" evidence="6">
    <location>
        <begin position="478"/>
        <end position="494"/>
    </location>
</feature>
<dbReference type="SUPFAM" id="SSF56112">
    <property type="entry name" value="Protein kinase-like (PK-like)"/>
    <property type="match status" value="1"/>
</dbReference>
<dbReference type="EMBL" id="GL433836">
    <property type="protein sequence ID" value="EFN59227.1"/>
    <property type="molecule type" value="Genomic_DNA"/>
</dbReference>
<dbReference type="eggNOG" id="KOG4278">
    <property type="taxonomic scope" value="Eukaryota"/>
</dbReference>
<sequence>MTRVALQEVLRGGGAGVALRALAARQAPGSAAAAAWAAAGGRALLQDSSEPATDIGTGSPDQTIPSTAAVVAGVVGGLSTLTLCLAVALMFAVASIYGFQICRGRRGGSRSRGSSAAASPQGSKKSDMDVVLEMGRARPLPSIVTTHMAPATAQGHEASDDSTNLVSSRSTSRDQVTPLRSDVSWKDCLIEPAQIQILRRRDGKPWVLGGGAFGQVYKALYDGVQVVAAKVLTGLADERVFQSFVREAAILRDMRDRNIVQFVGICMGSEEEGQPDEAMMIQEFMEAGDLVNIFKALKWRDEAGRRVFGWYARGKRAACDVARVLLARDGACKLADVGLARSLLTKNYLTHAGTLGTFAWSAPEVLTGQQCTFSADIYSFGIVLWEIFTGEIPNRGSMRNPRVPEECPQAAVDLMDCCLSLNPSERPTAKQIVQLMESMPAETPGEAEKRGATLRAASLAEWRDQLPQQVSKFMPGSPSAQAEVGTSTWRTELTNDAEELEAAAERAEHGPPPAPPQATLRLEDMPPLSDADRIF</sequence>
<reference evidence="9 10" key="1">
    <citation type="journal article" date="2010" name="Plant Cell">
        <title>The Chlorella variabilis NC64A genome reveals adaptation to photosymbiosis, coevolution with viruses, and cryptic sex.</title>
        <authorList>
            <person name="Blanc G."/>
            <person name="Duncan G."/>
            <person name="Agarkova I."/>
            <person name="Borodovsky M."/>
            <person name="Gurnon J."/>
            <person name="Kuo A."/>
            <person name="Lindquist E."/>
            <person name="Lucas S."/>
            <person name="Pangilinan J."/>
            <person name="Polle J."/>
            <person name="Salamov A."/>
            <person name="Terry A."/>
            <person name="Yamada T."/>
            <person name="Dunigan D.D."/>
            <person name="Grigoriev I.V."/>
            <person name="Claverie J.M."/>
            <person name="Van Etten J.L."/>
        </authorList>
    </citation>
    <scope>NUCLEOTIDE SEQUENCE [LARGE SCALE GENOMIC DNA]</scope>
    <source>
        <strain evidence="9 10">NC64A</strain>
    </source>
</reference>
<dbReference type="RefSeq" id="XP_005851329.1">
    <property type="nucleotide sequence ID" value="XM_005851267.1"/>
</dbReference>
<dbReference type="PROSITE" id="PS50011">
    <property type="entry name" value="PROTEIN_KINASE_DOM"/>
    <property type="match status" value="1"/>
</dbReference>
<keyword evidence="7" id="KW-1133">Transmembrane helix</keyword>
<dbReference type="PANTHER" id="PTHR44329">
    <property type="entry name" value="SERINE/THREONINE-PROTEIN KINASE TNNI3K-RELATED"/>
    <property type="match status" value="1"/>
</dbReference>
<dbReference type="PROSITE" id="PS00107">
    <property type="entry name" value="PROTEIN_KINASE_ATP"/>
    <property type="match status" value="1"/>
</dbReference>
<keyword evidence="1" id="KW-0808">Transferase</keyword>
<dbReference type="PANTHER" id="PTHR44329:SF288">
    <property type="entry name" value="MITOGEN-ACTIVATED PROTEIN KINASE KINASE KINASE 20"/>
    <property type="match status" value="1"/>
</dbReference>
<keyword evidence="7" id="KW-0472">Membrane</keyword>
<evidence type="ECO:0000256" key="1">
    <source>
        <dbReference type="ARBA" id="ARBA00022679"/>
    </source>
</evidence>
<name>E1Z3S8_CHLVA</name>
<dbReference type="InParanoid" id="E1Z3S8"/>
<dbReference type="OrthoDB" id="339325at2759"/>
<dbReference type="OMA" id="WEPSIYR"/>
<dbReference type="AlphaFoldDB" id="E1Z3S8"/>
<evidence type="ECO:0000313" key="10">
    <source>
        <dbReference type="Proteomes" id="UP000008141"/>
    </source>
</evidence>
<dbReference type="GeneID" id="17358844"/>
<dbReference type="GO" id="GO:0005524">
    <property type="term" value="F:ATP binding"/>
    <property type="evidence" value="ECO:0007669"/>
    <property type="project" value="UniProtKB-UniRule"/>
</dbReference>
<evidence type="ECO:0000256" key="2">
    <source>
        <dbReference type="ARBA" id="ARBA00022741"/>
    </source>
</evidence>
<keyword evidence="3" id="KW-0418">Kinase</keyword>
<evidence type="ECO:0000256" key="6">
    <source>
        <dbReference type="SAM" id="MobiDB-lite"/>
    </source>
</evidence>
<dbReference type="Pfam" id="PF07714">
    <property type="entry name" value="PK_Tyr_Ser-Thr"/>
    <property type="match status" value="2"/>
</dbReference>
<feature type="region of interest" description="Disordered" evidence="6">
    <location>
        <begin position="151"/>
        <end position="173"/>
    </location>
</feature>
<evidence type="ECO:0000259" key="8">
    <source>
        <dbReference type="PROSITE" id="PS50011"/>
    </source>
</evidence>
<evidence type="ECO:0000256" key="7">
    <source>
        <dbReference type="SAM" id="Phobius"/>
    </source>
</evidence>
<evidence type="ECO:0000256" key="3">
    <source>
        <dbReference type="ARBA" id="ARBA00022777"/>
    </source>
</evidence>
<feature type="domain" description="Protein kinase" evidence="8">
    <location>
        <begin position="202"/>
        <end position="439"/>
    </location>
</feature>
<dbReference type="GO" id="GO:0004674">
    <property type="term" value="F:protein serine/threonine kinase activity"/>
    <property type="evidence" value="ECO:0007669"/>
    <property type="project" value="TreeGrafter"/>
</dbReference>
<dbReference type="FunCoup" id="E1Z3S8">
    <property type="interactions" value="545"/>
</dbReference>
<proteinExistence type="predicted"/>
<keyword evidence="7" id="KW-0812">Transmembrane</keyword>
<feature type="transmembrane region" description="Helical" evidence="7">
    <location>
        <begin position="69"/>
        <end position="102"/>
    </location>
</feature>
<dbReference type="STRING" id="554065.E1Z3S8"/>
<dbReference type="Gene3D" id="1.10.510.10">
    <property type="entry name" value="Transferase(Phosphotransferase) domain 1"/>
    <property type="match status" value="1"/>
</dbReference>
<feature type="region of interest" description="Disordered" evidence="6">
    <location>
        <begin position="472"/>
        <end position="535"/>
    </location>
</feature>
<gene>
    <name evidence="9" type="ORF">CHLNCDRAFT_138200</name>
</gene>
<keyword evidence="10" id="KW-1185">Reference proteome</keyword>